<proteinExistence type="predicted"/>
<dbReference type="Proteomes" id="UP000006304">
    <property type="component" value="Chromosome"/>
</dbReference>
<evidence type="ECO:0000256" key="2">
    <source>
        <dbReference type="PROSITE-ProRule" id="PRU00335"/>
    </source>
</evidence>
<dbReference type="RefSeq" id="WP_014987647.1">
    <property type="nucleotide sequence ID" value="NC_018681.1"/>
</dbReference>
<dbReference type="KEGG" id="nbr:O3I_034235"/>
<dbReference type="EMBL" id="CP003876">
    <property type="protein sequence ID" value="AFU04796.1"/>
    <property type="molecule type" value="Genomic_DNA"/>
</dbReference>
<reference evidence="4 5" key="1">
    <citation type="journal article" date="2012" name="J. Bacteriol.">
        <title>Complete genome sequence of Nocardia brasiliensis HUJEG-1.</title>
        <authorList>
            <person name="Vera-Cabrera L."/>
            <person name="Ortiz-Lopez R."/>
            <person name="Elizondo-Gonzalez R."/>
            <person name="Perez-Maya A.A."/>
            <person name="Ocampo-Candiani J."/>
        </authorList>
    </citation>
    <scope>NUCLEOTIDE SEQUENCE [LARGE SCALE GENOMIC DNA]</scope>
    <source>
        <strain evidence="5">ATCC 700358</strain>
    </source>
</reference>
<dbReference type="GO" id="GO:0000976">
    <property type="term" value="F:transcription cis-regulatory region binding"/>
    <property type="evidence" value="ECO:0007669"/>
    <property type="project" value="TreeGrafter"/>
</dbReference>
<dbReference type="GO" id="GO:0003700">
    <property type="term" value="F:DNA-binding transcription factor activity"/>
    <property type="evidence" value="ECO:0007669"/>
    <property type="project" value="TreeGrafter"/>
</dbReference>
<dbReference type="InterPro" id="IPR050109">
    <property type="entry name" value="HTH-type_TetR-like_transc_reg"/>
</dbReference>
<protein>
    <submittedName>
        <fullName evidence="4">TetR family transcriptional regulator</fullName>
    </submittedName>
</protein>
<accession>K0FBJ8</accession>
<dbReference type="Pfam" id="PF00440">
    <property type="entry name" value="TetR_N"/>
    <property type="match status" value="1"/>
</dbReference>
<keyword evidence="5" id="KW-1185">Reference proteome</keyword>
<keyword evidence="1 2" id="KW-0238">DNA-binding</keyword>
<feature type="domain" description="HTH tetR-type" evidence="3">
    <location>
        <begin position="18"/>
        <end position="78"/>
    </location>
</feature>
<dbReference type="InterPro" id="IPR001647">
    <property type="entry name" value="HTH_TetR"/>
</dbReference>
<evidence type="ECO:0000256" key="1">
    <source>
        <dbReference type="ARBA" id="ARBA00023125"/>
    </source>
</evidence>
<dbReference type="PROSITE" id="PS50977">
    <property type="entry name" value="HTH_TETR_2"/>
    <property type="match status" value="1"/>
</dbReference>
<dbReference type="eggNOG" id="COG1309">
    <property type="taxonomic scope" value="Bacteria"/>
</dbReference>
<dbReference type="PANTHER" id="PTHR30055">
    <property type="entry name" value="HTH-TYPE TRANSCRIPTIONAL REGULATOR RUTR"/>
    <property type="match status" value="1"/>
</dbReference>
<organism evidence="4 5">
    <name type="scientific">Nocardia brasiliensis (strain ATCC 700358 / HUJEG-1)</name>
    <dbReference type="NCBI Taxonomy" id="1133849"/>
    <lineage>
        <taxon>Bacteria</taxon>
        <taxon>Bacillati</taxon>
        <taxon>Actinomycetota</taxon>
        <taxon>Actinomycetes</taxon>
        <taxon>Mycobacteriales</taxon>
        <taxon>Nocardiaceae</taxon>
        <taxon>Nocardia</taxon>
    </lineage>
</organism>
<dbReference type="InterPro" id="IPR036271">
    <property type="entry name" value="Tet_transcr_reg_TetR-rel_C_sf"/>
</dbReference>
<dbReference type="PANTHER" id="PTHR30055:SF226">
    <property type="entry name" value="HTH-TYPE TRANSCRIPTIONAL REGULATOR PKSA"/>
    <property type="match status" value="1"/>
</dbReference>
<dbReference type="SUPFAM" id="SSF46689">
    <property type="entry name" value="Homeodomain-like"/>
    <property type="match status" value="1"/>
</dbReference>
<evidence type="ECO:0000313" key="5">
    <source>
        <dbReference type="Proteomes" id="UP000006304"/>
    </source>
</evidence>
<gene>
    <name evidence="4" type="ORF">O3I_034235</name>
</gene>
<name>K0FBJ8_NOCB7</name>
<dbReference type="SUPFAM" id="SSF48498">
    <property type="entry name" value="Tetracyclin repressor-like, C-terminal domain"/>
    <property type="match status" value="1"/>
</dbReference>
<dbReference type="PRINTS" id="PR00455">
    <property type="entry name" value="HTHTETR"/>
</dbReference>
<dbReference type="HOGENOM" id="CLU_069356_13_2_11"/>
<sequence length="205" mass="22272">MTTTTRTYGGRPVQDRRVDRRRQFLDAGLTVFGESGYRNSSITSVCRAAGLARAQFYELFDNREDLLLAVYDLIQADAREAVLTAAAAAPGDATARATAAVTAFAESVGSDPRRAAISFVEVIGVSDRVEQHRIEQRAIWMQFFEAELRNACGPDFAPPGGYATAATGFIGALMALVHRWSTTDPRPPLADLTAVLTRFLISLIT</sequence>
<dbReference type="AlphaFoldDB" id="K0FBJ8"/>
<evidence type="ECO:0000259" key="3">
    <source>
        <dbReference type="PROSITE" id="PS50977"/>
    </source>
</evidence>
<dbReference type="STRING" id="1133849.O3I_034235"/>
<dbReference type="Gene3D" id="1.10.10.60">
    <property type="entry name" value="Homeodomain-like"/>
    <property type="match status" value="1"/>
</dbReference>
<dbReference type="Gene3D" id="1.10.357.10">
    <property type="entry name" value="Tetracycline Repressor, domain 2"/>
    <property type="match status" value="1"/>
</dbReference>
<evidence type="ECO:0000313" key="4">
    <source>
        <dbReference type="EMBL" id="AFU04796.1"/>
    </source>
</evidence>
<feature type="DNA-binding region" description="H-T-H motif" evidence="2">
    <location>
        <begin position="41"/>
        <end position="60"/>
    </location>
</feature>
<dbReference type="InterPro" id="IPR009057">
    <property type="entry name" value="Homeodomain-like_sf"/>
</dbReference>